<evidence type="ECO:0000256" key="1">
    <source>
        <dbReference type="SAM" id="SignalP"/>
    </source>
</evidence>
<dbReference type="KEGG" id="mthd:A3224_15265"/>
<dbReference type="InterPro" id="IPR050643">
    <property type="entry name" value="Periplasmic_pilus_chap"/>
</dbReference>
<dbReference type="PANTHER" id="PTHR30251">
    <property type="entry name" value="PILUS ASSEMBLY CHAPERONE"/>
    <property type="match status" value="1"/>
</dbReference>
<dbReference type="GO" id="GO:0030288">
    <property type="term" value="C:outer membrane-bounded periplasmic space"/>
    <property type="evidence" value="ECO:0007669"/>
    <property type="project" value="InterPro"/>
</dbReference>
<keyword evidence="1" id="KW-0732">Signal</keyword>
<feature type="signal peptide" evidence="1">
    <location>
        <begin position="1"/>
        <end position="25"/>
    </location>
</feature>
<dbReference type="SUPFAM" id="SSF49354">
    <property type="entry name" value="PapD-like"/>
    <property type="match status" value="1"/>
</dbReference>
<sequence length="242" mass="25937">MRLAQCIPLSRVLLIALLFCNFAHAKGQLQAGPILLQIGAGQKASRLRLSNTGDERLVAQVRVFAWSQENGEDQLTASDAVVASPPIVELMPGMEQIVRLVRLGESPSGADQSFRLVVDELPLNGGAAPNQVSVRMRYVLPLFVRAQDAPEAKISCAVRDKAAVLECINSGGRAAQLGASFLIDSSGWEVQLSAGLLGYVLPGSRKVWALPENSGVSSANNMREVRLETILNGQPTQLSLQQ</sequence>
<dbReference type="OrthoDB" id="511700at2"/>
<reference evidence="4" key="1">
    <citation type="submission" date="2016-03" db="EMBL/GenBank/DDBJ databases">
        <authorList>
            <person name="Lee Y.-S."/>
            <person name="Choi Y.-L."/>
        </authorList>
    </citation>
    <scope>NUCLEOTIDE SEQUENCE [LARGE SCALE GENOMIC DNA]</scope>
    <source>
        <strain evidence="4">DAU221</strain>
    </source>
</reference>
<dbReference type="Proteomes" id="UP000076077">
    <property type="component" value="Chromosome"/>
</dbReference>
<dbReference type="InterPro" id="IPR008962">
    <property type="entry name" value="PapD-like_sf"/>
</dbReference>
<protein>
    <recommendedName>
        <fullName evidence="2">Pili assembly chaperone N-terminal domain-containing protein</fullName>
    </recommendedName>
</protein>
<dbReference type="Gene3D" id="2.60.40.10">
    <property type="entry name" value="Immunoglobulins"/>
    <property type="match status" value="1"/>
</dbReference>
<organism evidence="3 4">
    <name type="scientific">Microbulbifer thermotolerans</name>
    <dbReference type="NCBI Taxonomy" id="252514"/>
    <lineage>
        <taxon>Bacteria</taxon>
        <taxon>Pseudomonadati</taxon>
        <taxon>Pseudomonadota</taxon>
        <taxon>Gammaproteobacteria</taxon>
        <taxon>Cellvibrionales</taxon>
        <taxon>Microbulbiferaceae</taxon>
        <taxon>Microbulbifer</taxon>
    </lineage>
</organism>
<keyword evidence="4" id="KW-1185">Reference proteome</keyword>
<dbReference type="AlphaFoldDB" id="A0A143HPV1"/>
<dbReference type="InterPro" id="IPR016147">
    <property type="entry name" value="Pili_assmbl_chaperone_N"/>
</dbReference>
<evidence type="ECO:0000313" key="4">
    <source>
        <dbReference type="Proteomes" id="UP000076077"/>
    </source>
</evidence>
<evidence type="ECO:0000313" key="3">
    <source>
        <dbReference type="EMBL" id="AMX03765.1"/>
    </source>
</evidence>
<dbReference type="EMBL" id="CP014864">
    <property type="protein sequence ID" value="AMX03765.1"/>
    <property type="molecule type" value="Genomic_DNA"/>
</dbReference>
<proteinExistence type="predicted"/>
<evidence type="ECO:0000259" key="2">
    <source>
        <dbReference type="Pfam" id="PF00345"/>
    </source>
</evidence>
<dbReference type="Pfam" id="PF00345">
    <property type="entry name" value="PapD_N"/>
    <property type="match status" value="1"/>
</dbReference>
<feature type="chain" id="PRO_5007509585" description="Pili assembly chaperone N-terminal domain-containing protein" evidence="1">
    <location>
        <begin position="26"/>
        <end position="242"/>
    </location>
</feature>
<feature type="domain" description="Pili assembly chaperone N-terminal" evidence="2">
    <location>
        <begin position="33"/>
        <end position="145"/>
    </location>
</feature>
<name>A0A143HPV1_MICTH</name>
<dbReference type="STRING" id="252514.A3224_15265"/>
<accession>A0A143HPV1</accession>
<dbReference type="InterPro" id="IPR013783">
    <property type="entry name" value="Ig-like_fold"/>
</dbReference>
<dbReference type="GeneID" id="76609389"/>
<gene>
    <name evidence="3" type="ORF">A3224_15265</name>
</gene>
<dbReference type="RefSeq" id="WP_067156599.1">
    <property type="nucleotide sequence ID" value="NZ_CP014864.1"/>
</dbReference>
<dbReference type="GO" id="GO:0071555">
    <property type="term" value="P:cell wall organization"/>
    <property type="evidence" value="ECO:0007669"/>
    <property type="project" value="InterPro"/>
</dbReference>
<dbReference type="PANTHER" id="PTHR30251:SF4">
    <property type="entry name" value="SLR1668 PROTEIN"/>
    <property type="match status" value="1"/>
</dbReference>